<dbReference type="OrthoDB" id="2109411at2759"/>
<evidence type="ECO:0000259" key="7">
    <source>
        <dbReference type="PROSITE" id="PS50071"/>
    </source>
</evidence>
<comment type="subcellular location">
    <subcellularLocation>
        <location evidence="1 5 6">Nucleus</location>
    </subcellularLocation>
</comment>
<dbReference type="SMART" id="SM00389">
    <property type="entry name" value="HOX"/>
    <property type="match status" value="1"/>
</dbReference>
<protein>
    <recommendedName>
        <fullName evidence="7">Homeobox domain-containing protein</fullName>
    </recommendedName>
</protein>
<dbReference type="PANTHER" id="PTHR24324">
    <property type="entry name" value="HOMEOBOX PROTEIN HHEX"/>
    <property type="match status" value="1"/>
</dbReference>
<name>A0A4T0X6B3_9ASCO</name>
<evidence type="ECO:0000256" key="2">
    <source>
        <dbReference type="ARBA" id="ARBA00023125"/>
    </source>
</evidence>
<keyword evidence="2 5" id="KW-0238">DNA-binding</keyword>
<dbReference type="InterPro" id="IPR001356">
    <property type="entry name" value="HD"/>
</dbReference>
<dbReference type="GO" id="GO:0005634">
    <property type="term" value="C:nucleus"/>
    <property type="evidence" value="ECO:0007669"/>
    <property type="project" value="UniProtKB-SubCell"/>
</dbReference>
<evidence type="ECO:0000313" key="9">
    <source>
        <dbReference type="Proteomes" id="UP000307173"/>
    </source>
</evidence>
<dbReference type="GO" id="GO:0030154">
    <property type="term" value="P:cell differentiation"/>
    <property type="evidence" value="ECO:0007669"/>
    <property type="project" value="TreeGrafter"/>
</dbReference>
<evidence type="ECO:0000256" key="4">
    <source>
        <dbReference type="ARBA" id="ARBA00023242"/>
    </source>
</evidence>
<dbReference type="AlphaFoldDB" id="A0A4T0X6B3"/>
<dbReference type="InterPro" id="IPR009057">
    <property type="entry name" value="Homeodomain-like_sf"/>
</dbReference>
<comment type="caution">
    <text evidence="8">The sequence shown here is derived from an EMBL/GenBank/DDBJ whole genome shotgun (WGS) entry which is preliminary data.</text>
</comment>
<dbReference type="GO" id="GO:0000978">
    <property type="term" value="F:RNA polymerase II cis-regulatory region sequence-specific DNA binding"/>
    <property type="evidence" value="ECO:0007669"/>
    <property type="project" value="TreeGrafter"/>
</dbReference>
<evidence type="ECO:0000313" key="8">
    <source>
        <dbReference type="EMBL" id="TID30999.1"/>
    </source>
</evidence>
<reference evidence="8 9" key="1">
    <citation type="journal article" date="2019" name="Front. Genet.">
        <title>Whole-Genome Sequencing of the Opportunistic Yeast Pathogen Candida inconspicua Uncovers Its Hybrid Origin.</title>
        <authorList>
            <person name="Mixao V."/>
            <person name="Hansen A.P."/>
            <person name="Saus E."/>
            <person name="Boekhout T."/>
            <person name="Lass-Florl C."/>
            <person name="Gabaldon T."/>
        </authorList>
    </citation>
    <scope>NUCLEOTIDE SEQUENCE [LARGE SCALE GENOMIC DNA]</scope>
    <source>
        <strain evidence="8 9">CBS 180</strain>
    </source>
</reference>
<keyword evidence="4 5" id="KW-0539">Nucleus</keyword>
<feature type="domain" description="Homeobox" evidence="7">
    <location>
        <begin position="229"/>
        <end position="280"/>
    </location>
</feature>
<proteinExistence type="predicted"/>
<dbReference type="EMBL" id="SELW01000066">
    <property type="protein sequence ID" value="TID30999.1"/>
    <property type="molecule type" value="Genomic_DNA"/>
</dbReference>
<feature type="non-terminal residue" evidence="8">
    <location>
        <position position="280"/>
    </location>
</feature>
<keyword evidence="9" id="KW-1185">Reference proteome</keyword>
<gene>
    <name evidence="8" type="ORF">CANINC_000410</name>
</gene>
<accession>A0A4T0X6B3</accession>
<sequence>MVYERNTEAQNLESTVLPLLSICNMTSDFHKDIPTRSFSSKYSLLNLTAELPEHKTPQLLKLISECQESFEKEAEILIQNDLSYSDIEILFSKYKQFLVGTYVLKSDIYDPNHAINIDVSDRSWAFDDSIISFANTTCDTSYNNTLREYDIEHASMLLTSDVLDGSSSNSMEFESSELYNDTDFFQKDFTFSIDDGMDTACTPVTHLSSPQPSSSNNSQIFGTHFVNVKRNRITREAKDILEAIFKIKPFPNTAERRLIAKKCGLTPTQVRIWFTNTRAR</sequence>
<dbReference type="GO" id="GO:0006357">
    <property type="term" value="P:regulation of transcription by RNA polymerase II"/>
    <property type="evidence" value="ECO:0007669"/>
    <property type="project" value="TreeGrafter"/>
</dbReference>
<dbReference type="Pfam" id="PF00046">
    <property type="entry name" value="Homeodomain"/>
    <property type="match status" value="1"/>
</dbReference>
<dbReference type="InterPro" id="IPR051000">
    <property type="entry name" value="Homeobox_DNA-bind_prot"/>
</dbReference>
<dbReference type="PANTHER" id="PTHR24324:SF5">
    <property type="entry name" value="HEMATOPOIETICALLY-EXPRESSED HOMEOBOX PROTEIN HHEX"/>
    <property type="match status" value="1"/>
</dbReference>
<dbReference type="Proteomes" id="UP000307173">
    <property type="component" value="Unassembled WGS sequence"/>
</dbReference>
<evidence type="ECO:0000256" key="1">
    <source>
        <dbReference type="ARBA" id="ARBA00004123"/>
    </source>
</evidence>
<organism evidence="8 9">
    <name type="scientific">Pichia inconspicua</name>
    <dbReference type="NCBI Taxonomy" id="52247"/>
    <lineage>
        <taxon>Eukaryota</taxon>
        <taxon>Fungi</taxon>
        <taxon>Dikarya</taxon>
        <taxon>Ascomycota</taxon>
        <taxon>Saccharomycotina</taxon>
        <taxon>Pichiomycetes</taxon>
        <taxon>Pichiales</taxon>
        <taxon>Pichiaceae</taxon>
        <taxon>Pichia</taxon>
    </lineage>
</organism>
<dbReference type="Gene3D" id="1.10.10.60">
    <property type="entry name" value="Homeodomain-like"/>
    <property type="match status" value="1"/>
</dbReference>
<dbReference type="SUPFAM" id="SSF46689">
    <property type="entry name" value="Homeodomain-like"/>
    <property type="match status" value="1"/>
</dbReference>
<dbReference type="STRING" id="52247.A0A4T0X6B3"/>
<evidence type="ECO:0000256" key="6">
    <source>
        <dbReference type="RuleBase" id="RU000682"/>
    </source>
</evidence>
<evidence type="ECO:0000256" key="3">
    <source>
        <dbReference type="ARBA" id="ARBA00023155"/>
    </source>
</evidence>
<dbReference type="CDD" id="cd00086">
    <property type="entry name" value="homeodomain"/>
    <property type="match status" value="1"/>
</dbReference>
<dbReference type="PROSITE" id="PS50071">
    <property type="entry name" value="HOMEOBOX_2"/>
    <property type="match status" value="1"/>
</dbReference>
<keyword evidence="3 5" id="KW-0371">Homeobox</keyword>
<evidence type="ECO:0000256" key="5">
    <source>
        <dbReference type="PROSITE-ProRule" id="PRU00108"/>
    </source>
</evidence>